<organism evidence="3 4">
    <name type="scientific">Chrysochromulina tobinii</name>
    <dbReference type="NCBI Taxonomy" id="1460289"/>
    <lineage>
        <taxon>Eukaryota</taxon>
        <taxon>Haptista</taxon>
        <taxon>Haptophyta</taxon>
        <taxon>Prymnesiophyceae</taxon>
        <taxon>Prymnesiales</taxon>
        <taxon>Chrysochromulinaceae</taxon>
        <taxon>Chrysochromulina</taxon>
    </lineage>
</organism>
<dbReference type="Proteomes" id="UP000037460">
    <property type="component" value="Unassembled WGS sequence"/>
</dbReference>
<dbReference type="PANTHER" id="PTHR20929:SF11">
    <property type="entry name" value="DYNEIN AXONEMAL INTERMEDIATE CHAIN 7"/>
    <property type="match status" value="1"/>
</dbReference>
<dbReference type="Pfam" id="PF15927">
    <property type="entry name" value="Casc1_N"/>
    <property type="match status" value="1"/>
</dbReference>
<comment type="similarity">
    <text evidence="1">Belongs to the DNAI7 family.</text>
</comment>
<dbReference type="InterPro" id="IPR023247">
    <property type="entry name" value="IC97/Dnai7-like"/>
</dbReference>
<dbReference type="AlphaFoldDB" id="A0A0M0JI89"/>
<protein>
    <submittedName>
        <fullName evidence="3">Inner dynein arm i1 intermediate chain ic97</fullName>
    </submittedName>
</protein>
<dbReference type="InterPro" id="IPR031826">
    <property type="entry name" value="IC97/Casc1_N"/>
</dbReference>
<proteinExistence type="inferred from homology"/>
<gene>
    <name evidence="3" type="ORF">Ctob_003780</name>
</gene>
<dbReference type="PANTHER" id="PTHR20929">
    <property type="entry name" value="LUNG ADENOMA SUSCEPTIBILITY 1-RELATED"/>
    <property type="match status" value="1"/>
</dbReference>
<accession>A0A0M0JI89</accession>
<sequence length="616" mass="67900">MLAAREKAEAERKAAEAALLAELDARFEEETEANKGLYAQLSHELENEITQLNKDKEWKTYLACEDLPDVKKEGVVNEYVTTWKEKPAGTLWTALPDCTSGMILMRALLLDSVYAYSRGTPATLKQHKWQMELQKALIAEIGHKLDSSTAEFILRAEEYYNRETQSCLVTLPAEGCRFGLWVNLAKNPRMKAIEFGGLSVTVELPKALALASCAVRVTQYDDDVVSPYASEEARAAATLMALGGVLKIDLLGLPPPSKKVKGYTMRAVTEMSTGVVRTEYPIRAADGSLPTSAPPLRVTYVLPETVLMGEGLKPEVGYWQADVQPTGEDGATVDQGTWKTDGIADVTYDPETRTLAFDTLNVNTSLTLLQPTHLELPYKRWLFSPRGGSSGDLFVHTQRFELHFSMSARGVSLKAPALPQTAHLLSSAPMPAPVLLLRLRACGINLCPKDSDALPLERVTPKRLSLEEQISSDLCALLCRYYLTNSKWCQSRGPSKAMLRLAVKPETYGEGATGYDEEAEEAAAAAVSDPFAAIDPDWPSMLVEFRRTLMVIASDDHMTCDEAPREGHIAHSTAFECLKGNDPDLVPTLTNSSVLYQDNVRQMLNSLRLFSFTKPE</sequence>
<name>A0A0M0JI89_9EUKA</name>
<evidence type="ECO:0000313" key="4">
    <source>
        <dbReference type="Proteomes" id="UP000037460"/>
    </source>
</evidence>
<dbReference type="GO" id="GO:0008017">
    <property type="term" value="F:microtubule binding"/>
    <property type="evidence" value="ECO:0007669"/>
    <property type="project" value="TreeGrafter"/>
</dbReference>
<dbReference type="OrthoDB" id="297923at2759"/>
<dbReference type="GO" id="GO:0048487">
    <property type="term" value="F:beta-tubulin binding"/>
    <property type="evidence" value="ECO:0007669"/>
    <property type="project" value="TreeGrafter"/>
</dbReference>
<dbReference type="PRINTS" id="PR02043">
    <property type="entry name" value="CANCERSCCP1"/>
</dbReference>
<evidence type="ECO:0000259" key="2">
    <source>
        <dbReference type="Pfam" id="PF15927"/>
    </source>
</evidence>
<comment type="caution">
    <text evidence="3">The sequence shown here is derived from an EMBL/GenBank/DDBJ whole genome shotgun (WGS) entry which is preliminary data.</text>
</comment>
<feature type="domain" description="IC97/Casc1 N-terminal" evidence="2">
    <location>
        <begin position="5"/>
        <end position="189"/>
    </location>
</feature>
<dbReference type="GO" id="GO:0005930">
    <property type="term" value="C:axoneme"/>
    <property type="evidence" value="ECO:0007669"/>
    <property type="project" value="TreeGrafter"/>
</dbReference>
<evidence type="ECO:0000256" key="1">
    <source>
        <dbReference type="ARBA" id="ARBA00024332"/>
    </source>
</evidence>
<evidence type="ECO:0000313" key="3">
    <source>
        <dbReference type="EMBL" id="KOO26326.1"/>
    </source>
</evidence>
<reference evidence="4" key="1">
    <citation type="journal article" date="2015" name="PLoS Genet.">
        <title>Genome Sequence and Transcriptome Analyses of Chrysochromulina tobin: Metabolic Tools for Enhanced Algal Fitness in the Prominent Order Prymnesiales (Haptophyceae).</title>
        <authorList>
            <person name="Hovde B.T."/>
            <person name="Deodato C.R."/>
            <person name="Hunsperger H.M."/>
            <person name="Ryken S.A."/>
            <person name="Yost W."/>
            <person name="Jha R.K."/>
            <person name="Patterson J."/>
            <person name="Monnat R.J. Jr."/>
            <person name="Barlow S.B."/>
            <person name="Starkenburg S.R."/>
            <person name="Cattolico R.A."/>
        </authorList>
    </citation>
    <scope>NUCLEOTIDE SEQUENCE</scope>
    <source>
        <strain evidence="4">CCMP291</strain>
    </source>
</reference>
<dbReference type="EMBL" id="JWZX01002867">
    <property type="protein sequence ID" value="KOO26326.1"/>
    <property type="molecule type" value="Genomic_DNA"/>
</dbReference>
<keyword evidence="4" id="KW-1185">Reference proteome</keyword>